<feature type="chain" id="PRO_5043900910" evidence="6">
    <location>
        <begin position="18"/>
        <end position="477"/>
    </location>
</feature>
<keyword evidence="4" id="KW-0378">Hydrolase</keyword>
<reference evidence="7 8" key="1">
    <citation type="submission" date="2022-12" db="EMBL/GenBank/DDBJ databases">
        <title>Chromosome-level genome assembly of true bugs.</title>
        <authorList>
            <person name="Ma L."/>
            <person name="Li H."/>
        </authorList>
    </citation>
    <scope>NUCLEOTIDE SEQUENCE [LARGE SCALE GENOMIC DNA]</scope>
    <source>
        <strain evidence="7">Lab_2022b</strain>
    </source>
</reference>
<evidence type="ECO:0000256" key="1">
    <source>
        <dbReference type="ARBA" id="ARBA00011079"/>
    </source>
</evidence>
<keyword evidence="5" id="KW-0325">Glycoprotein</keyword>
<dbReference type="Proteomes" id="UP001461498">
    <property type="component" value="Unassembled WGS sequence"/>
</dbReference>
<evidence type="ECO:0000313" key="8">
    <source>
        <dbReference type="Proteomes" id="UP001461498"/>
    </source>
</evidence>
<dbReference type="PANTHER" id="PTHR11010">
    <property type="entry name" value="PROTEASE S28 PRO-X CARBOXYPEPTIDASE-RELATED"/>
    <property type="match status" value="1"/>
</dbReference>
<evidence type="ECO:0000313" key="7">
    <source>
        <dbReference type="EMBL" id="KAK9499811.1"/>
    </source>
</evidence>
<keyword evidence="2" id="KW-0645">Protease</keyword>
<evidence type="ECO:0000256" key="5">
    <source>
        <dbReference type="ARBA" id="ARBA00023180"/>
    </source>
</evidence>
<comment type="caution">
    <text evidence="7">The sequence shown here is derived from an EMBL/GenBank/DDBJ whole genome shotgun (WGS) entry which is preliminary data.</text>
</comment>
<organism evidence="7 8">
    <name type="scientific">Rhynocoris fuscipes</name>
    <dbReference type="NCBI Taxonomy" id="488301"/>
    <lineage>
        <taxon>Eukaryota</taxon>
        <taxon>Metazoa</taxon>
        <taxon>Ecdysozoa</taxon>
        <taxon>Arthropoda</taxon>
        <taxon>Hexapoda</taxon>
        <taxon>Insecta</taxon>
        <taxon>Pterygota</taxon>
        <taxon>Neoptera</taxon>
        <taxon>Paraneoptera</taxon>
        <taxon>Hemiptera</taxon>
        <taxon>Heteroptera</taxon>
        <taxon>Panheteroptera</taxon>
        <taxon>Cimicomorpha</taxon>
        <taxon>Reduviidae</taxon>
        <taxon>Harpactorinae</taxon>
        <taxon>Harpactorini</taxon>
        <taxon>Rhynocoris</taxon>
    </lineage>
</organism>
<evidence type="ECO:0000256" key="6">
    <source>
        <dbReference type="SAM" id="SignalP"/>
    </source>
</evidence>
<name>A0AAW1CN05_9HEMI</name>
<dbReference type="GO" id="GO:0008239">
    <property type="term" value="F:dipeptidyl-peptidase activity"/>
    <property type="evidence" value="ECO:0007669"/>
    <property type="project" value="TreeGrafter"/>
</dbReference>
<feature type="signal peptide" evidence="6">
    <location>
        <begin position="1"/>
        <end position="17"/>
    </location>
</feature>
<dbReference type="InterPro" id="IPR008758">
    <property type="entry name" value="Peptidase_S28"/>
</dbReference>
<gene>
    <name evidence="7" type="ORF">O3M35_002781</name>
</gene>
<protein>
    <submittedName>
        <fullName evidence="7">Uncharacterized protein</fullName>
    </submittedName>
</protein>
<accession>A0AAW1CN05</accession>
<dbReference type="PANTHER" id="PTHR11010:SF117">
    <property type="entry name" value="SERINE PROTEASE 16"/>
    <property type="match status" value="1"/>
</dbReference>
<dbReference type="Pfam" id="PF05577">
    <property type="entry name" value="Peptidase_S28"/>
    <property type="match status" value="1"/>
</dbReference>
<proteinExistence type="inferred from homology"/>
<dbReference type="AlphaFoldDB" id="A0AAW1CN05"/>
<dbReference type="Gene3D" id="1.20.120.980">
    <property type="entry name" value="Serine carboxypeptidase S28, SKS domain"/>
    <property type="match status" value="1"/>
</dbReference>
<dbReference type="InterPro" id="IPR029058">
    <property type="entry name" value="AB_hydrolase_fold"/>
</dbReference>
<sequence>MMIFLLVSIFINGFLFGNTLPASKPHFLINYSLNNAVGSSPPIAKYFDQDIDHTGEKGGTFKQVYYESICEETDENNLKFLLIGGEDALSMGTVSMNYMSQLADQFLADKYALEHRFYGQSQPFDNITTESLKYLTIEQSIEDIINFIDFINSQTPDKHNKWILFGGSYAGNLAVWARLKYSDHILGVVASSAPLQAHLNFQEYLESVSKIIEAKDAQCTSIIKQAMTTLVHSFTTAEGKEKLKSQFKMCKHPNNQFDKFSLTSFIADIFTDAVEYNLQTPSGDRLSVLCQDLKSRKGDDLEKLSALVADHYTIGSDCFNYNYNSNRILFDKQINKYSFERQWYYQKCTELGYFQTTGSDNQPFAHALPLLYYTKLCRDAFGSRFTEKTIRENVEKTNSEYNLKEISNMTNIMIVHGSSDPWNSIGLISFTCDKSKAIMIQDGYHCQDMVMAKDSDSEEIKKSRLEISNMIEHWAAS</sequence>
<keyword evidence="3 6" id="KW-0732">Signal</keyword>
<dbReference type="SUPFAM" id="SSF53474">
    <property type="entry name" value="alpha/beta-Hydrolases"/>
    <property type="match status" value="1"/>
</dbReference>
<dbReference type="Gene3D" id="3.40.50.1820">
    <property type="entry name" value="alpha/beta hydrolase"/>
    <property type="match status" value="1"/>
</dbReference>
<evidence type="ECO:0000256" key="3">
    <source>
        <dbReference type="ARBA" id="ARBA00022729"/>
    </source>
</evidence>
<comment type="similarity">
    <text evidence="1">Belongs to the peptidase S28 family.</text>
</comment>
<keyword evidence="8" id="KW-1185">Reference proteome</keyword>
<dbReference type="GO" id="GO:0070008">
    <property type="term" value="F:serine-type exopeptidase activity"/>
    <property type="evidence" value="ECO:0007669"/>
    <property type="project" value="InterPro"/>
</dbReference>
<dbReference type="EMBL" id="JAPXFL010000011">
    <property type="protein sequence ID" value="KAK9499811.1"/>
    <property type="molecule type" value="Genomic_DNA"/>
</dbReference>
<evidence type="ECO:0000256" key="2">
    <source>
        <dbReference type="ARBA" id="ARBA00022670"/>
    </source>
</evidence>
<evidence type="ECO:0000256" key="4">
    <source>
        <dbReference type="ARBA" id="ARBA00022801"/>
    </source>
</evidence>
<dbReference type="InterPro" id="IPR042269">
    <property type="entry name" value="Ser_carbopepase_S28_SKS"/>
</dbReference>
<dbReference type="GO" id="GO:0006508">
    <property type="term" value="P:proteolysis"/>
    <property type="evidence" value="ECO:0007669"/>
    <property type="project" value="UniProtKB-KW"/>
</dbReference>